<comment type="caution">
    <text evidence="1">The sequence shown here is derived from an EMBL/GenBank/DDBJ whole genome shotgun (WGS) entry which is preliminary data.</text>
</comment>
<dbReference type="PANTHER" id="PTHR10520:SF12">
    <property type="entry name" value="TRIFUNCTIONAL PURINE BIOSYNTHETIC PROTEIN ADENOSINE-3"/>
    <property type="match status" value="1"/>
</dbReference>
<dbReference type="EMBL" id="BART01040640">
    <property type="protein sequence ID" value="GAH30397.1"/>
    <property type="molecule type" value="Genomic_DNA"/>
</dbReference>
<name>X1ECQ8_9ZZZZ</name>
<dbReference type="PANTHER" id="PTHR10520">
    <property type="entry name" value="TRIFUNCTIONAL PURINE BIOSYNTHETIC PROTEIN ADENOSINE-3-RELATED"/>
    <property type="match status" value="1"/>
</dbReference>
<evidence type="ECO:0008006" key="2">
    <source>
        <dbReference type="Google" id="ProtNLM"/>
    </source>
</evidence>
<organism evidence="1">
    <name type="scientific">marine sediment metagenome</name>
    <dbReference type="NCBI Taxonomy" id="412755"/>
    <lineage>
        <taxon>unclassified sequences</taxon>
        <taxon>metagenomes</taxon>
        <taxon>ecological metagenomes</taxon>
    </lineage>
</organism>
<feature type="non-terminal residue" evidence="1">
    <location>
        <position position="89"/>
    </location>
</feature>
<dbReference type="GO" id="GO:0004641">
    <property type="term" value="F:phosphoribosylformylglycinamidine cyclo-ligase activity"/>
    <property type="evidence" value="ECO:0007669"/>
    <property type="project" value="InterPro"/>
</dbReference>
<sequence length="89" mass="10410">PVLIEIFKNYRKKIHGIIHNTGGGQTKCLNFGKKINYVKDNLFEIPPIFKIIQDSSKTHWKEMFQVFNMGHRMELMTDESTAEEIIKIS</sequence>
<protein>
    <recommendedName>
        <fullName evidence="2">Phosphoribosylformylglycinamidine cyclo-ligase</fullName>
    </recommendedName>
</protein>
<proteinExistence type="predicted"/>
<dbReference type="GO" id="GO:0046084">
    <property type="term" value="P:adenine biosynthetic process"/>
    <property type="evidence" value="ECO:0007669"/>
    <property type="project" value="TreeGrafter"/>
</dbReference>
<dbReference type="GO" id="GO:0004637">
    <property type="term" value="F:phosphoribosylamine-glycine ligase activity"/>
    <property type="evidence" value="ECO:0007669"/>
    <property type="project" value="TreeGrafter"/>
</dbReference>
<evidence type="ECO:0000313" key="1">
    <source>
        <dbReference type="EMBL" id="GAH30397.1"/>
    </source>
</evidence>
<accession>X1ECQ8</accession>
<dbReference type="InterPro" id="IPR036676">
    <property type="entry name" value="PurM-like_C_sf"/>
</dbReference>
<dbReference type="InterPro" id="IPR004733">
    <property type="entry name" value="PurM_cligase"/>
</dbReference>
<dbReference type="AlphaFoldDB" id="X1ECQ8"/>
<reference evidence="1" key="1">
    <citation type="journal article" date="2014" name="Front. Microbiol.">
        <title>High frequency of phylogenetically diverse reductive dehalogenase-homologous genes in deep subseafloor sedimentary metagenomes.</title>
        <authorList>
            <person name="Kawai M."/>
            <person name="Futagami T."/>
            <person name="Toyoda A."/>
            <person name="Takaki Y."/>
            <person name="Nishi S."/>
            <person name="Hori S."/>
            <person name="Arai W."/>
            <person name="Tsubouchi T."/>
            <person name="Morono Y."/>
            <person name="Uchiyama I."/>
            <person name="Ito T."/>
            <person name="Fujiyama A."/>
            <person name="Inagaki F."/>
            <person name="Takami H."/>
        </authorList>
    </citation>
    <scope>NUCLEOTIDE SEQUENCE</scope>
    <source>
        <strain evidence="1">Expedition CK06-06</strain>
    </source>
</reference>
<dbReference type="SUPFAM" id="SSF56042">
    <property type="entry name" value="PurM C-terminal domain-like"/>
    <property type="match status" value="1"/>
</dbReference>
<feature type="non-terminal residue" evidence="1">
    <location>
        <position position="1"/>
    </location>
</feature>
<dbReference type="Gene3D" id="3.90.650.10">
    <property type="entry name" value="PurM-like C-terminal domain"/>
    <property type="match status" value="1"/>
</dbReference>
<dbReference type="GO" id="GO:0005829">
    <property type="term" value="C:cytosol"/>
    <property type="evidence" value="ECO:0007669"/>
    <property type="project" value="TreeGrafter"/>
</dbReference>
<gene>
    <name evidence="1" type="ORF">S01H4_66003</name>
</gene>
<dbReference type="GO" id="GO:0006189">
    <property type="term" value="P:'de novo' IMP biosynthetic process"/>
    <property type="evidence" value="ECO:0007669"/>
    <property type="project" value="InterPro"/>
</dbReference>